<dbReference type="PANTHER" id="PTHR43476:SF3">
    <property type="entry name" value="FAD-BINDING MONOOXYGENASE"/>
    <property type="match status" value="1"/>
</dbReference>
<dbReference type="NCBIfam" id="NF004829">
    <property type="entry name" value="PRK06183.1-3"/>
    <property type="match status" value="1"/>
</dbReference>
<dbReference type="GO" id="GO:0008688">
    <property type="term" value="F:3-(3-hydroxyphenyl)propionate hydroxylase activity"/>
    <property type="evidence" value="ECO:0007669"/>
    <property type="project" value="TreeGrafter"/>
</dbReference>
<organism evidence="3 4">
    <name type="scientific">Corallococcus terminator</name>
    <dbReference type="NCBI Taxonomy" id="2316733"/>
    <lineage>
        <taxon>Bacteria</taxon>
        <taxon>Pseudomonadati</taxon>
        <taxon>Myxococcota</taxon>
        <taxon>Myxococcia</taxon>
        <taxon>Myxococcales</taxon>
        <taxon>Cystobacterineae</taxon>
        <taxon>Myxococcaceae</taxon>
        <taxon>Corallococcus</taxon>
    </lineage>
</organism>
<reference evidence="4" key="1">
    <citation type="submission" date="2018-09" db="EMBL/GenBank/DDBJ databases">
        <authorList>
            <person name="Livingstone P.G."/>
            <person name="Whitworth D.E."/>
        </authorList>
    </citation>
    <scope>NUCLEOTIDE SEQUENCE [LARGE SCALE GENOMIC DNA]</scope>
    <source>
        <strain evidence="4">CA054A</strain>
    </source>
</reference>
<dbReference type="AlphaFoldDB" id="A0A3A8IWH8"/>
<sequence>MAPESVDVIVVGSGPVGAMAANLLGQHGLRIVVIEKETVPHTQSRAINADDEAQRIFQAAGLTGELGPGFHPCLKMTYVDDEMRVLAEVDFTKVERPNGHAIGSLFSQPRLEASLTRGMARFPNVALWRGHEVESFMQDEDGVSVRVKEAATGRTLTVRARYLLACDGAKSGIRRRLGLKLEGTTALAHALAITVETQSSAPDFTYYPCGPQRVGIVTRTAHDEMRFDTVVRPEQDLEHVRSAEYVRGIIAPYIDPDSVRVKSVNLYAYHSRMAEKWRVGRVFLLGDAAHLMPPFLGQGVCSGLRDAANLSWKIAHVLNGAADAALLDTYEVERRPHAAEMMRMSDALGSMLSSGGPLMARARNAFIKLLYRMPVTGPFIREYKMKPNLFHAEGFLFGGKRGKAKTAGEGAYFPQPRVEHGEEGERPLDDVIGQRFAVLTRPGAPADVQQAAKALAEDIGGVWLSVAPAARSGAGRAGEVVDLEGKLGEWFAQHASDLVVLRPDRYVYAATNRAGVEQVRAALKQDVRPFSRRGSRVSRRIASIGA</sequence>
<dbReference type="Gene3D" id="3.40.30.120">
    <property type="match status" value="1"/>
</dbReference>
<dbReference type="PRINTS" id="PR00420">
    <property type="entry name" value="RNGMNOXGNASE"/>
</dbReference>
<evidence type="ECO:0000313" key="3">
    <source>
        <dbReference type="EMBL" id="RKG87575.1"/>
    </source>
</evidence>
<feature type="domain" description="FAD-binding" evidence="2">
    <location>
        <begin position="6"/>
        <end position="344"/>
    </location>
</feature>
<dbReference type="GO" id="GO:0019622">
    <property type="term" value="P:3-(3-hydroxy)phenylpropionate catabolic process"/>
    <property type="evidence" value="ECO:0007669"/>
    <property type="project" value="TreeGrafter"/>
</dbReference>
<dbReference type="Gene3D" id="3.30.70.2450">
    <property type="match status" value="1"/>
</dbReference>
<dbReference type="SUPFAM" id="SSF51905">
    <property type="entry name" value="FAD/NAD(P)-binding domain"/>
    <property type="match status" value="1"/>
</dbReference>
<evidence type="ECO:0000259" key="2">
    <source>
        <dbReference type="Pfam" id="PF01494"/>
    </source>
</evidence>
<gene>
    <name evidence="3" type="ORF">D7V88_15685</name>
</gene>
<dbReference type="EMBL" id="RAVZ01000095">
    <property type="protein sequence ID" value="RKG87575.1"/>
    <property type="molecule type" value="Genomic_DNA"/>
</dbReference>
<evidence type="ECO:0000313" key="4">
    <source>
        <dbReference type="Proteomes" id="UP000268094"/>
    </source>
</evidence>
<dbReference type="Pfam" id="PF01494">
    <property type="entry name" value="FAD_binding_3"/>
    <property type="match status" value="1"/>
</dbReference>
<keyword evidence="1" id="KW-0560">Oxidoreductase</keyword>
<dbReference type="InterPro" id="IPR036188">
    <property type="entry name" value="FAD/NAD-bd_sf"/>
</dbReference>
<dbReference type="Proteomes" id="UP000268094">
    <property type="component" value="Unassembled WGS sequence"/>
</dbReference>
<dbReference type="PANTHER" id="PTHR43476">
    <property type="entry name" value="3-(3-HYDROXY-PHENYL)PROPIONATE/3-HYDROXYCINNAMIC ACID HYDROXYLASE"/>
    <property type="match status" value="1"/>
</dbReference>
<dbReference type="OrthoDB" id="5482506at2"/>
<dbReference type="RefSeq" id="WP_120541451.1">
    <property type="nucleotide sequence ID" value="NZ_RAVZ01000095.1"/>
</dbReference>
<dbReference type="InterPro" id="IPR002938">
    <property type="entry name" value="FAD-bd"/>
</dbReference>
<dbReference type="GO" id="GO:0071949">
    <property type="term" value="F:FAD binding"/>
    <property type="evidence" value="ECO:0007669"/>
    <property type="project" value="InterPro"/>
</dbReference>
<keyword evidence="4" id="KW-1185">Reference proteome</keyword>
<dbReference type="Gene3D" id="3.50.50.60">
    <property type="entry name" value="FAD/NAD(P)-binding domain"/>
    <property type="match status" value="1"/>
</dbReference>
<dbReference type="InterPro" id="IPR050631">
    <property type="entry name" value="PheA/TfdB_FAD_monoxygenase"/>
</dbReference>
<accession>A0A3A8IWH8</accession>
<protein>
    <submittedName>
        <fullName evidence="3">Bifunctional 3-(3-hydroxy-phenyl)propionate/3-hydroxycinnamic acid hydroxylase</fullName>
    </submittedName>
</protein>
<comment type="caution">
    <text evidence="3">The sequence shown here is derived from an EMBL/GenBank/DDBJ whole genome shotgun (WGS) entry which is preliminary data.</text>
</comment>
<evidence type="ECO:0000256" key="1">
    <source>
        <dbReference type="ARBA" id="ARBA00023002"/>
    </source>
</evidence>
<name>A0A3A8IWH8_9BACT</name>
<proteinExistence type="predicted"/>